<dbReference type="InterPro" id="IPR036397">
    <property type="entry name" value="RNaseH_sf"/>
</dbReference>
<evidence type="ECO:0000313" key="1">
    <source>
        <dbReference type="EMBL" id="KAH3892267.1"/>
    </source>
</evidence>
<reference evidence="1" key="2">
    <citation type="submission" date="2020-11" db="EMBL/GenBank/DDBJ databases">
        <authorList>
            <person name="McCartney M.A."/>
            <person name="Auch B."/>
            <person name="Kono T."/>
            <person name="Mallez S."/>
            <person name="Becker A."/>
            <person name="Gohl D.M."/>
            <person name="Silverstein K.A.T."/>
            <person name="Koren S."/>
            <person name="Bechman K.B."/>
            <person name="Herman A."/>
            <person name="Abrahante J.E."/>
            <person name="Garbe J."/>
        </authorList>
    </citation>
    <scope>NUCLEOTIDE SEQUENCE</scope>
    <source>
        <strain evidence="1">Duluth1</strain>
        <tissue evidence="1">Whole animal</tissue>
    </source>
</reference>
<accession>A0A9D4N9L8</accession>
<dbReference type="Gene3D" id="3.30.420.10">
    <property type="entry name" value="Ribonuclease H-like superfamily/Ribonuclease H"/>
    <property type="match status" value="1"/>
</dbReference>
<dbReference type="EMBL" id="JAIWYP010000001">
    <property type="protein sequence ID" value="KAH3892267.1"/>
    <property type="molecule type" value="Genomic_DNA"/>
</dbReference>
<proteinExistence type="predicted"/>
<comment type="caution">
    <text evidence="1">The sequence shown here is derived from an EMBL/GenBank/DDBJ whole genome shotgun (WGS) entry which is preliminary data.</text>
</comment>
<evidence type="ECO:0000313" key="2">
    <source>
        <dbReference type="Proteomes" id="UP000828390"/>
    </source>
</evidence>
<dbReference type="GO" id="GO:0003676">
    <property type="term" value="F:nucleic acid binding"/>
    <property type="evidence" value="ECO:0007669"/>
    <property type="project" value="InterPro"/>
</dbReference>
<keyword evidence="2" id="KW-1185">Reference proteome</keyword>
<sequence>MDAVRCYIGKHQNHWDQNLQQIAGALRASVNRSTGFTVNRLMLGREVNTPASLMFPRKGERLEEDNYAHQLVNDLKTAHECARNKLKAATRLVQLRTLLRPMAK</sequence>
<reference evidence="1" key="1">
    <citation type="journal article" date="2019" name="bioRxiv">
        <title>The Genome of the Zebra Mussel, Dreissena polymorpha: A Resource for Invasive Species Research.</title>
        <authorList>
            <person name="McCartney M.A."/>
            <person name="Auch B."/>
            <person name="Kono T."/>
            <person name="Mallez S."/>
            <person name="Zhang Y."/>
            <person name="Obille A."/>
            <person name="Becker A."/>
            <person name="Abrahante J.E."/>
            <person name="Garbe J."/>
            <person name="Badalamenti J.P."/>
            <person name="Herman A."/>
            <person name="Mangelson H."/>
            <person name="Liachko I."/>
            <person name="Sullivan S."/>
            <person name="Sone E.D."/>
            <person name="Koren S."/>
            <person name="Silverstein K.A.T."/>
            <person name="Beckman K.B."/>
            <person name="Gohl D.M."/>
        </authorList>
    </citation>
    <scope>NUCLEOTIDE SEQUENCE</scope>
    <source>
        <strain evidence="1">Duluth1</strain>
        <tissue evidence="1">Whole animal</tissue>
    </source>
</reference>
<name>A0A9D4N9L8_DREPO</name>
<gene>
    <name evidence="1" type="ORF">DPMN_016382</name>
</gene>
<dbReference type="Proteomes" id="UP000828390">
    <property type="component" value="Unassembled WGS sequence"/>
</dbReference>
<dbReference type="AlphaFoldDB" id="A0A9D4N9L8"/>
<organism evidence="1 2">
    <name type="scientific">Dreissena polymorpha</name>
    <name type="common">Zebra mussel</name>
    <name type="synonym">Mytilus polymorpha</name>
    <dbReference type="NCBI Taxonomy" id="45954"/>
    <lineage>
        <taxon>Eukaryota</taxon>
        <taxon>Metazoa</taxon>
        <taxon>Spiralia</taxon>
        <taxon>Lophotrochozoa</taxon>
        <taxon>Mollusca</taxon>
        <taxon>Bivalvia</taxon>
        <taxon>Autobranchia</taxon>
        <taxon>Heteroconchia</taxon>
        <taxon>Euheterodonta</taxon>
        <taxon>Imparidentia</taxon>
        <taxon>Neoheterodontei</taxon>
        <taxon>Myida</taxon>
        <taxon>Dreissenoidea</taxon>
        <taxon>Dreissenidae</taxon>
        <taxon>Dreissena</taxon>
    </lineage>
</organism>
<protein>
    <submittedName>
        <fullName evidence="1">Uncharacterized protein</fullName>
    </submittedName>
</protein>